<reference evidence="2 3" key="1">
    <citation type="submission" date="2016-12" db="EMBL/GenBank/DDBJ databases">
        <title>The draft genome sequence of Actinophytocola xinjiangensis.</title>
        <authorList>
            <person name="Wang W."/>
            <person name="Yuan L."/>
        </authorList>
    </citation>
    <scope>NUCLEOTIDE SEQUENCE [LARGE SCALE GENOMIC DNA]</scope>
    <source>
        <strain evidence="2 3">CGMCC 4.4663</strain>
    </source>
</reference>
<dbReference type="InterPro" id="IPR002881">
    <property type="entry name" value="DUF58"/>
</dbReference>
<sequence>MTRRGLLVLIGAAGCYVLGELADYAMFRALAGFAFGAVVAAVVTAMSRPRAEVTRTVHPDRVERGTPALATLVVRNTTTRRHGGFSARDRAGTTEHRVQVRPLATGAEATYHYELPTDRRGRLNIGPLVLNRSDPFRLVRTNRTIGTTTTVLIYPRRHTVRPAAVAFPRHHYDGPTTDPPLRGSNDLVAVREYVRGDEVRLLHWRSTAKTGVLMVREYTDPALAGVTVVLDTRAGALPAFEDAVEVATSLLYAGAQAGQRCRLITSTGANVATDSGLPGAQHMLDELCLVTQDADPRAGLVPPELATRRPSGSLIVLTGPEADLGRAAIWRPDTVFRLGVAGGRALGNVIAADTAERAVALWNTLRTEPAR</sequence>
<proteinExistence type="predicted"/>
<protein>
    <recommendedName>
        <fullName evidence="1">DUF58 domain-containing protein</fullName>
    </recommendedName>
</protein>
<name>A0A7Z1B007_9PSEU</name>
<organism evidence="2 3">
    <name type="scientific">Actinophytocola xinjiangensis</name>
    <dbReference type="NCBI Taxonomy" id="485602"/>
    <lineage>
        <taxon>Bacteria</taxon>
        <taxon>Bacillati</taxon>
        <taxon>Actinomycetota</taxon>
        <taxon>Actinomycetes</taxon>
        <taxon>Pseudonocardiales</taxon>
        <taxon>Pseudonocardiaceae</taxon>
    </lineage>
</organism>
<dbReference type="AlphaFoldDB" id="A0A7Z1B007"/>
<dbReference type="PANTHER" id="PTHR34351:SF1">
    <property type="entry name" value="SLR1927 PROTEIN"/>
    <property type="match status" value="1"/>
</dbReference>
<keyword evidence="3" id="KW-1185">Reference proteome</keyword>
<dbReference type="Pfam" id="PF01882">
    <property type="entry name" value="DUF58"/>
    <property type="match status" value="1"/>
</dbReference>
<dbReference type="PANTHER" id="PTHR34351">
    <property type="entry name" value="SLR1927 PROTEIN-RELATED"/>
    <property type="match status" value="1"/>
</dbReference>
<evidence type="ECO:0000259" key="1">
    <source>
        <dbReference type="Pfam" id="PF01882"/>
    </source>
</evidence>
<comment type="caution">
    <text evidence="2">The sequence shown here is derived from an EMBL/GenBank/DDBJ whole genome shotgun (WGS) entry which is preliminary data.</text>
</comment>
<dbReference type="EMBL" id="MSIF01000005">
    <property type="protein sequence ID" value="OLF11254.1"/>
    <property type="molecule type" value="Genomic_DNA"/>
</dbReference>
<dbReference type="PROSITE" id="PS51257">
    <property type="entry name" value="PROKAR_LIPOPROTEIN"/>
    <property type="match status" value="1"/>
</dbReference>
<accession>A0A7Z1B007</accession>
<feature type="domain" description="DUF58" evidence="1">
    <location>
        <begin position="190"/>
        <end position="296"/>
    </location>
</feature>
<evidence type="ECO:0000313" key="3">
    <source>
        <dbReference type="Proteomes" id="UP000185696"/>
    </source>
</evidence>
<gene>
    <name evidence="2" type="ORF">BLA60_14460</name>
</gene>
<dbReference type="Proteomes" id="UP000185696">
    <property type="component" value="Unassembled WGS sequence"/>
</dbReference>
<evidence type="ECO:0000313" key="2">
    <source>
        <dbReference type="EMBL" id="OLF11254.1"/>
    </source>
</evidence>